<comment type="caution">
    <text evidence="1">The sequence shown here is derived from an EMBL/GenBank/DDBJ whole genome shotgun (WGS) entry which is preliminary data.</text>
</comment>
<proteinExistence type="predicted"/>
<reference evidence="1 2" key="1">
    <citation type="submission" date="2013-11" db="EMBL/GenBank/DDBJ databases">
        <title>The Genome Sequence of Phytophthora parasitica P1976.</title>
        <authorList>
            <consortium name="The Broad Institute Genomics Platform"/>
            <person name="Russ C."/>
            <person name="Tyler B."/>
            <person name="Panabieres F."/>
            <person name="Shan W."/>
            <person name="Tripathy S."/>
            <person name="Grunwald N."/>
            <person name="Machado M."/>
            <person name="Johnson C.S."/>
            <person name="Walker B."/>
            <person name="Young S."/>
            <person name="Zeng Q."/>
            <person name="Gargeya S."/>
            <person name="Fitzgerald M."/>
            <person name="Haas B."/>
            <person name="Abouelleil A."/>
            <person name="Allen A.W."/>
            <person name="Alvarado L."/>
            <person name="Arachchi H.M."/>
            <person name="Berlin A.M."/>
            <person name="Chapman S.B."/>
            <person name="Gainer-Dewar J."/>
            <person name="Goldberg J."/>
            <person name="Griggs A."/>
            <person name="Gujja S."/>
            <person name="Hansen M."/>
            <person name="Howarth C."/>
            <person name="Imamovic A."/>
            <person name="Ireland A."/>
            <person name="Larimer J."/>
            <person name="McCowan C."/>
            <person name="Murphy C."/>
            <person name="Pearson M."/>
            <person name="Poon T.W."/>
            <person name="Priest M."/>
            <person name="Roberts A."/>
            <person name="Saif S."/>
            <person name="Shea T."/>
            <person name="Sisk P."/>
            <person name="Sykes S."/>
            <person name="Wortman J."/>
            <person name="Nusbaum C."/>
            <person name="Birren B."/>
        </authorList>
    </citation>
    <scope>NUCLEOTIDE SEQUENCE [LARGE SCALE GENOMIC DNA]</scope>
    <source>
        <strain evidence="1 2">P1976</strain>
    </source>
</reference>
<name>A0A080ZU13_PHYNI</name>
<dbReference type="OrthoDB" id="126268at2759"/>
<dbReference type="EMBL" id="ANJA01002410">
    <property type="protein sequence ID" value="ETO70124.1"/>
    <property type="molecule type" value="Genomic_DNA"/>
</dbReference>
<evidence type="ECO:0008006" key="3">
    <source>
        <dbReference type="Google" id="ProtNLM"/>
    </source>
</evidence>
<evidence type="ECO:0000313" key="1">
    <source>
        <dbReference type="EMBL" id="ETO70124.1"/>
    </source>
</evidence>
<protein>
    <recommendedName>
        <fullName evidence="3">START domain-containing protein</fullName>
    </recommendedName>
</protein>
<dbReference type="AlphaFoldDB" id="A0A080ZU13"/>
<accession>A0A080ZU13</accession>
<organism evidence="1 2">
    <name type="scientific">Phytophthora nicotianae P1976</name>
    <dbReference type="NCBI Taxonomy" id="1317066"/>
    <lineage>
        <taxon>Eukaryota</taxon>
        <taxon>Sar</taxon>
        <taxon>Stramenopiles</taxon>
        <taxon>Oomycota</taxon>
        <taxon>Peronosporomycetes</taxon>
        <taxon>Peronosporales</taxon>
        <taxon>Peronosporaceae</taxon>
        <taxon>Phytophthora</taxon>
    </lineage>
</organism>
<sequence length="374" mass="42124">MPVSPYLDEESLMAVVDDVWSLLSPSSSPIHHLKSVAGDAAVTDTANVVAAQTAVKKRKKRRPDRNRPHHEIARLRAQVAELESQLQKQTTKDTRYYTNVGLKAMLRESFDDIYALEQNLNTQMEELLRGMPRVLAAMSRNLPYDITQDDGMFAMMARSLDDQYTNMDQVLRVAGLDKITSEVADASICHSNDAIGNYGVTLKSRTCISSPFRSDCSVGALWRHFERCQRATMDSTQFRNLDLPLGISSRVAIQKFEVTLGDYVCAMRMVVKQFVERDRIVHVWNVHADVGALFNVETCETGWGFIRPMNNGKTSVCVSYSLVNVTAQCFSSKETCETINSLIKLYHTFIISRLQALENQTLDRLILDRNAVVS</sequence>
<gene>
    <name evidence="1" type="ORF">F444_13366</name>
</gene>
<evidence type="ECO:0000313" key="2">
    <source>
        <dbReference type="Proteomes" id="UP000028582"/>
    </source>
</evidence>
<dbReference type="Proteomes" id="UP000028582">
    <property type="component" value="Unassembled WGS sequence"/>
</dbReference>